<evidence type="ECO:0000313" key="2">
    <source>
        <dbReference type="Proteomes" id="UP000000715"/>
    </source>
</evidence>
<gene>
    <name evidence="3" type="primary">LOC123393194</name>
</gene>
<proteinExistence type="predicted"/>
<sequence>MPDGSALERRPQGPWPWGRQVGARRAPGKEGPRGWGRHAALGPRGIPGRGKAQAGSALAAQEGRGHPAALVPAWTSPPSPALLGGGRRAELWAWWGEYGGGSQPHPRPPGDLTGAPPLGPVSQGTGGGLQLGQSVLLALWGREVGAVGRAWGPVVRTQGERESREAGALLSGPRPSLALRASCLNLQICQTGTDTGLLGPLHRGLPLLVSSQQLERLSSSPEGSLTVHAGHVLWTPEPSRQAGRERLLSRLVLRHLAVRTLARTDPTEVPEGVSRTRPAPSVCSVCSRNHPVLLNVEGPSILRRPPDSKEKESWFSGLQAPARLPGPELRPFPLCPRTLVHALPLAAVFVSTAHSLLPSPLV</sequence>
<dbReference type="RefSeq" id="XP_044940345.1">
    <property type="nucleotide sequence ID" value="XM_045084410.1"/>
</dbReference>
<keyword evidence="2" id="KW-1185">Reference proteome</keyword>
<feature type="region of interest" description="Disordered" evidence="1">
    <location>
        <begin position="1"/>
        <end position="64"/>
    </location>
</feature>
<feature type="compositionally biased region" description="Basic and acidic residues" evidence="1">
    <location>
        <begin position="1"/>
        <end position="11"/>
    </location>
</feature>
<organism evidence="2 3">
    <name type="scientific">Mustela putorius furo</name>
    <name type="common">European domestic ferret</name>
    <name type="synonym">Mustela furo</name>
    <dbReference type="NCBI Taxonomy" id="9669"/>
    <lineage>
        <taxon>Eukaryota</taxon>
        <taxon>Metazoa</taxon>
        <taxon>Chordata</taxon>
        <taxon>Craniata</taxon>
        <taxon>Vertebrata</taxon>
        <taxon>Euteleostomi</taxon>
        <taxon>Mammalia</taxon>
        <taxon>Eutheria</taxon>
        <taxon>Laurasiatheria</taxon>
        <taxon>Carnivora</taxon>
        <taxon>Caniformia</taxon>
        <taxon>Musteloidea</taxon>
        <taxon>Mustelidae</taxon>
        <taxon>Mustelinae</taxon>
        <taxon>Mustela</taxon>
    </lineage>
</organism>
<accession>A0A8U0SCC2</accession>
<dbReference type="AlphaFoldDB" id="A0A8U0SCC2"/>
<dbReference type="Proteomes" id="UP000000715">
    <property type="component" value="Unplaced"/>
</dbReference>
<dbReference type="GeneID" id="123393194"/>
<reference evidence="3" key="1">
    <citation type="submission" date="2025-08" db="UniProtKB">
        <authorList>
            <consortium name="RefSeq"/>
        </authorList>
    </citation>
    <scope>IDENTIFICATION</scope>
    <source>
        <tissue evidence="3">Brain</tissue>
    </source>
</reference>
<evidence type="ECO:0000256" key="1">
    <source>
        <dbReference type="SAM" id="MobiDB-lite"/>
    </source>
</evidence>
<protein>
    <submittedName>
        <fullName evidence="3">Uncharacterized protein LOC123393194</fullName>
    </submittedName>
</protein>
<name>A0A8U0SCC2_MUSPF</name>
<evidence type="ECO:0000313" key="3">
    <source>
        <dbReference type="RefSeq" id="XP_044940345.1"/>
    </source>
</evidence>